<dbReference type="PANTHER" id="PTHR23513:SF11">
    <property type="entry name" value="STAPHYLOFERRIN A TRANSPORTER"/>
    <property type="match status" value="1"/>
</dbReference>
<comment type="subcellular location">
    <subcellularLocation>
        <location evidence="1">Cell membrane</location>
        <topology evidence="1">Multi-pass membrane protein</topology>
    </subcellularLocation>
</comment>
<evidence type="ECO:0000256" key="2">
    <source>
        <dbReference type="ARBA" id="ARBA00022475"/>
    </source>
</evidence>
<feature type="transmembrane region" description="Helical" evidence="6">
    <location>
        <begin position="225"/>
        <end position="249"/>
    </location>
</feature>
<evidence type="ECO:0000256" key="1">
    <source>
        <dbReference type="ARBA" id="ARBA00004651"/>
    </source>
</evidence>
<keyword evidence="3 6" id="KW-0812">Transmembrane</keyword>
<evidence type="ECO:0000256" key="5">
    <source>
        <dbReference type="ARBA" id="ARBA00023136"/>
    </source>
</evidence>
<evidence type="ECO:0000313" key="9">
    <source>
        <dbReference type="Proteomes" id="UP000298656"/>
    </source>
</evidence>
<dbReference type="KEGG" id="tvl:FAZ95_10405"/>
<sequence>MRDRHKMRTMRSLFSVQGYLSFFASRLFNSIAIWIDFTLIFSVLSFNYNAAPRTLGIAAALYGLPGLLLGPFIGVLADRNSPALVMLASSTGRLITSLLLAIAPNESFFITMVLLKGVSNLGGVPAEQILVRRLLTDEQIVSTTTLTSLVDQCTKIASPLLGAALAVVSHSRGGFLFTAVLACASVGCTVRIGSTIGWKSADHEARNRLPNFPVLWETILGKPRFTVTLTLMLALSLTLGLYDSILVLLLREHGLPASAFGTIVSCTAAGAIACALVLKRMLVRTNEFRVMLVFLCGFSMTVIAAGILGISYERLSLPVLCVLWLLNGFCYAGGVMAYSISLQTESPREMLGVLSSTVRSLQLCALVGGPIVGSWIAQHFGTPWAFIGAGAVGLCIACVGASVFPLRILQPEG</sequence>
<feature type="transmembrane region" description="Helical" evidence="6">
    <location>
        <begin position="290"/>
        <end position="311"/>
    </location>
</feature>
<dbReference type="EMBL" id="CP040077">
    <property type="protein sequence ID" value="QCP49547.1"/>
    <property type="molecule type" value="Genomic_DNA"/>
</dbReference>
<dbReference type="Proteomes" id="UP000298656">
    <property type="component" value="Chromosome 1"/>
</dbReference>
<evidence type="ECO:0000313" key="8">
    <source>
        <dbReference type="EMBL" id="QCP49547.1"/>
    </source>
</evidence>
<reference evidence="8 9" key="1">
    <citation type="submission" date="2019-05" db="EMBL/GenBank/DDBJ databases">
        <title>Burkholderia sp. DHOD12, isolated from subtropical forest soil.</title>
        <authorList>
            <person name="Gao Z.-H."/>
            <person name="Qiu L.-H."/>
        </authorList>
    </citation>
    <scope>NUCLEOTIDE SEQUENCE [LARGE SCALE GENOMIC DNA]</scope>
    <source>
        <strain evidence="8 9">DHOD12</strain>
    </source>
</reference>
<protein>
    <submittedName>
        <fullName evidence="8">MFS transporter</fullName>
    </submittedName>
</protein>
<gene>
    <name evidence="8" type="ORF">FAZ95_10405</name>
</gene>
<evidence type="ECO:0000256" key="4">
    <source>
        <dbReference type="ARBA" id="ARBA00022989"/>
    </source>
</evidence>
<keyword evidence="5 6" id="KW-0472">Membrane</keyword>
<dbReference type="OrthoDB" id="9775268at2"/>
<feature type="transmembrane region" description="Helical" evidence="6">
    <location>
        <begin position="361"/>
        <end position="378"/>
    </location>
</feature>
<evidence type="ECO:0000259" key="7">
    <source>
        <dbReference type="PROSITE" id="PS50850"/>
    </source>
</evidence>
<dbReference type="SUPFAM" id="SSF103473">
    <property type="entry name" value="MFS general substrate transporter"/>
    <property type="match status" value="1"/>
</dbReference>
<dbReference type="GO" id="GO:0022857">
    <property type="term" value="F:transmembrane transporter activity"/>
    <property type="evidence" value="ECO:0007669"/>
    <property type="project" value="InterPro"/>
</dbReference>
<feature type="transmembrane region" description="Helical" evidence="6">
    <location>
        <begin position="55"/>
        <end position="77"/>
    </location>
</feature>
<dbReference type="AlphaFoldDB" id="A0A4P8INR0"/>
<dbReference type="InterPro" id="IPR011701">
    <property type="entry name" value="MFS"/>
</dbReference>
<dbReference type="PANTHER" id="PTHR23513">
    <property type="entry name" value="INTEGRAL MEMBRANE EFFLUX PROTEIN-RELATED"/>
    <property type="match status" value="1"/>
</dbReference>
<feature type="domain" description="Major facilitator superfamily (MFS) profile" evidence="7">
    <location>
        <begin position="224"/>
        <end position="413"/>
    </location>
</feature>
<evidence type="ECO:0000256" key="6">
    <source>
        <dbReference type="SAM" id="Phobius"/>
    </source>
</evidence>
<dbReference type="GO" id="GO:0005886">
    <property type="term" value="C:plasma membrane"/>
    <property type="evidence" value="ECO:0007669"/>
    <property type="project" value="UniProtKB-SubCell"/>
</dbReference>
<accession>A0A4P8INR0</accession>
<name>A0A4P8INR0_9BURK</name>
<organism evidence="8 9">
    <name type="scientific">Trinickia violacea</name>
    <dbReference type="NCBI Taxonomy" id="2571746"/>
    <lineage>
        <taxon>Bacteria</taxon>
        <taxon>Pseudomonadati</taxon>
        <taxon>Pseudomonadota</taxon>
        <taxon>Betaproteobacteria</taxon>
        <taxon>Burkholderiales</taxon>
        <taxon>Burkholderiaceae</taxon>
        <taxon>Trinickia</taxon>
    </lineage>
</organism>
<dbReference type="PROSITE" id="PS50850">
    <property type="entry name" value="MFS"/>
    <property type="match status" value="1"/>
</dbReference>
<evidence type="ECO:0000256" key="3">
    <source>
        <dbReference type="ARBA" id="ARBA00022692"/>
    </source>
</evidence>
<dbReference type="InterPro" id="IPR020846">
    <property type="entry name" value="MFS_dom"/>
</dbReference>
<proteinExistence type="predicted"/>
<dbReference type="Gene3D" id="1.20.1250.20">
    <property type="entry name" value="MFS general substrate transporter like domains"/>
    <property type="match status" value="1"/>
</dbReference>
<feature type="transmembrane region" description="Helical" evidence="6">
    <location>
        <begin position="317"/>
        <end position="340"/>
    </location>
</feature>
<keyword evidence="9" id="KW-1185">Reference proteome</keyword>
<dbReference type="Pfam" id="PF07690">
    <property type="entry name" value="MFS_1"/>
    <property type="match status" value="1"/>
</dbReference>
<keyword evidence="2" id="KW-1003">Cell membrane</keyword>
<dbReference type="InterPro" id="IPR036259">
    <property type="entry name" value="MFS_trans_sf"/>
</dbReference>
<keyword evidence="4 6" id="KW-1133">Transmembrane helix</keyword>
<dbReference type="CDD" id="cd06173">
    <property type="entry name" value="MFS_MefA_like"/>
    <property type="match status" value="1"/>
</dbReference>
<feature type="transmembrane region" description="Helical" evidence="6">
    <location>
        <begin position="384"/>
        <end position="406"/>
    </location>
</feature>
<feature type="transmembrane region" description="Helical" evidence="6">
    <location>
        <begin position="255"/>
        <end position="278"/>
    </location>
</feature>
<feature type="transmembrane region" description="Helical" evidence="6">
    <location>
        <begin position="12"/>
        <end position="35"/>
    </location>
</feature>